<evidence type="ECO:0000256" key="9">
    <source>
        <dbReference type="ARBA" id="ARBA00023012"/>
    </source>
</evidence>
<dbReference type="SMART" id="SM00387">
    <property type="entry name" value="HATPase_c"/>
    <property type="match status" value="1"/>
</dbReference>
<keyword evidence="7" id="KW-0067">ATP-binding</keyword>
<keyword evidence="8" id="KW-0749">Sporulation</keyword>
<dbReference type="EMBL" id="MCHY01000006">
    <property type="protein sequence ID" value="RKD25550.1"/>
    <property type="molecule type" value="Genomic_DNA"/>
</dbReference>
<evidence type="ECO:0000313" key="13">
    <source>
        <dbReference type="Proteomes" id="UP000284219"/>
    </source>
</evidence>
<feature type="domain" description="Histidine kinase" evidence="10">
    <location>
        <begin position="89"/>
        <end position="294"/>
    </location>
</feature>
<evidence type="ECO:0000256" key="3">
    <source>
        <dbReference type="ARBA" id="ARBA00022553"/>
    </source>
</evidence>
<gene>
    <name evidence="12" type="ORF">BEP19_00990</name>
</gene>
<dbReference type="SUPFAM" id="SSF55785">
    <property type="entry name" value="PYP-like sensor domain (PAS domain)"/>
    <property type="match status" value="1"/>
</dbReference>
<keyword evidence="9" id="KW-0902">Two-component regulatory system</keyword>
<evidence type="ECO:0000256" key="2">
    <source>
        <dbReference type="ARBA" id="ARBA00012438"/>
    </source>
</evidence>
<dbReference type="PROSITE" id="PS50109">
    <property type="entry name" value="HIS_KIN"/>
    <property type="match status" value="1"/>
</dbReference>
<evidence type="ECO:0000256" key="5">
    <source>
        <dbReference type="ARBA" id="ARBA00022741"/>
    </source>
</evidence>
<keyword evidence="4" id="KW-0808">Transferase</keyword>
<dbReference type="Pfam" id="PF00512">
    <property type="entry name" value="HisKA"/>
    <property type="match status" value="1"/>
</dbReference>
<dbReference type="InterPro" id="IPR036890">
    <property type="entry name" value="HATPase_C_sf"/>
</dbReference>
<dbReference type="InterPro" id="IPR005467">
    <property type="entry name" value="His_kinase_dom"/>
</dbReference>
<dbReference type="CDD" id="cd00082">
    <property type="entry name" value="HisKA"/>
    <property type="match status" value="1"/>
</dbReference>
<evidence type="ECO:0000256" key="4">
    <source>
        <dbReference type="ARBA" id="ARBA00022679"/>
    </source>
</evidence>
<dbReference type="SUPFAM" id="SSF47384">
    <property type="entry name" value="Homodimeric domain of signal transducing histidine kinase"/>
    <property type="match status" value="1"/>
</dbReference>
<evidence type="ECO:0000256" key="7">
    <source>
        <dbReference type="ARBA" id="ARBA00022840"/>
    </source>
</evidence>
<dbReference type="Pfam" id="PF08448">
    <property type="entry name" value="PAS_4"/>
    <property type="match status" value="1"/>
</dbReference>
<dbReference type="SUPFAM" id="SSF55874">
    <property type="entry name" value="ATPase domain of HSP90 chaperone/DNA topoisomerase II/histidine kinase"/>
    <property type="match status" value="1"/>
</dbReference>
<dbReference type="Gene3D" id="3.30.450.20">
    <property type="entry name" value="PAS domain"/>
    <property type="match status" value="1"/>
</dbReference>
<comment type="catalytic activity">
    <reaction evidence="1">
        <text>ATP + protein L-histidine = ADP + protein N-phospho-L-histidine.</text>
        <dbReference type="EC" id="2.7.13.3"/>
    </reaction>
</comment>
<dbReference type="Gene3D" id="1.10.287.130">
    <property type="match status" value="1"/>
</dbReference>
<dbReference type="InterPro" id="IPR000700">
    <property type="entry name" value="PAS-assoc_C"/>
</dbReference>
<dbReference type="PANTHER" id="PTHR43065:SF34">
    <property type="entry name" value="SPORULATION KINASE A"/>
    <property type="match status" value="1"/>
</dbReference>
<dbReference type="AlphaFoldDB" id="A0A419SMM8"/>
<protein>
    <recommendedName>
        <fullName evidence="2">histidine kinase</fullName>
        <ecNumber evidence="2">2.7.13.3</ecNumber>
    </recommendedName>
</protein>
<dbReference type="Pfam" id="PF02518">
    <property type="entry name" value="HATPase_c"/>
    <property type="match status" value="1"/>
</dbReference>
<dbReference type="CDD" id="cd00075">
    <property type="entry name" value="HATPase"/>
    <property type="match status" value="1"/>
</dbReference>
<reference evidence="12 13" key="1">
    <citation type="submission" date="2016-08" db="EMBL/GenBank/DDBJ databases">
        <title>Novel Firmicute Genomes.</title>
        <authorList>
            <person name="Poppleton D.I."/>
            <person name="Gribaldo S."/>
        </authorList>
    </citation>
    <scope>NUCLEOTIDE SEQUENCE [LARGE SCALE GENOMIC DNA]</scope>
    <source>
        <strain evidence="12 13">RAOx-1</strain>
    </source>
</reference>
<dbReference type="InterPro" id="IPR003661">
    <property type="entry name" value="HisK_dim/P_dom"/>
</dbReference>
<keyword evidence="5" id="KW-0547">Nucleotide-binding</keyword>
<keyword evidence="13" id="KW-1185">Reference proteome</keyword>
<dbReference type="GO" id="GO:0000155">
    <property type="term" value="F:phosphorelay sensor kinase activity"/>
    <property type="evidence" value="ECO:0007669"/>
    <property type="project" value="InterPro"/>
</dbReference>
<dbReference type="InterPro" id="IPR004358">
    <property type="entry name" value="Sig_transdc_His_kin-like_C"/>
</dbReference>
<dbReference type="FunFam" id="1.10.287.130:FF:000040">
    <property type="entry name" value="PAS domain-containing sensor histidine kinase"/>
    <property type="match status" value="1"/>
</dbReference>
<keyword evidence="3" id="KW-0597">Phosphoprotein</keyword>
<name>A0A419SMM8_9BACL</name>
<dbReference type="PANTHER" id="PTHR43065">
    <property type="entry name" value="SENSOR HISTIDINE KINASE"/>
    <property type="match status" value="1"/>
</dbReference>
<dbReference type="GO" id="GO:0005524">
    <property type="term" value="F:ATP binding"/>
    <property type="evidence" value="ECO:0007669"/>
    <property type="project" value="UniProtKB-KW"/>
</dbReference>
<evidence type="ECO:0000256" key="1">
    <source>
        <dbReference type="ARBA" id="ARBA00000085"/>
    </source>
</evidence>
<evidence type="ECO:0000313" key="12">
    <source>
        <dbReference type="EMBL" id="RKD25550.1"/>
    </source>
</evidence>
<dbReference type="InterPro" id="IPR003594">
    <property type="entry name" value="HATPase_dom"/>
</dbReference>
<evidence type="ECO:0000256" key="8">
    <source>
        <dbReference type="ARBA" id="ARBA00022969"/>
    </source>
</evidence>
<feature type="domain" description="PAC" evidence="11">
    <location>
        <begin position="24"/>
        <end position="76"/>
    </location>
</feature>
<dbReference type="NCBIfam" id="TIGR00229">
    <property type="entry name" value="sensory_box"/>
    <property type="match status" value="1"/>
</dbReference>
<comment type="caution">
    <text evidence="12">The sequence shown here is derived from an EMBL/GenBank/DDBJ whole genome shotgun (WGS) entry which is preliminary data.</text>
</comment>
<dbReference type="InterPro" id="IPR013656">
    <property type="entry name" value="PAS_4"/>
</dbReference>
<sequence>MPAELKAVELPQGIRSVKEGEQFHISETKRIDRNGDVIYVSVTTFPLYNLHQKFDGWAVIFRDITEWKKSQEMLQQSEKLSVAGQLAAGIAHEIRNPITSVKGFLQLMQTGYGEKEEYMEIMTSEIDRIEIILGELLILAKPQITKYEQANAQKLLEHVVALLGTQGNLHNISISTDFEVEHPYIDCDENQIKQVFINFIKNSMEAMPQGGEISIELQRIEERMLRICFIDQGCGIPEEILEKIGQPFFTTKENGTGLGFMISKKIIEDHGGSMTLKSKVDEGTVIEVFLPTEPVNEAHLTTGKR</sequence>
<dbReference type="SMART" id="SM00388">
    <property type="entry name" value="HisKA"/>
    <property type="match status" value="1"/>
</dbReference>
<evidence type="ECO:0000256" key="6">
    <source>
        <dbReference type="ARBA" id="ARBA00022777"/>
    </source>
</evidence>
<dbReference type="GO" id="GO:0030435">
    <property type="term" value="P:sporulation resulting in formation of a cellular spore"/>
    <property type="evidence" value="ECO:0007669"/>
    <property type="project" value="UniProtKB-KW"/>
</dbReference>
<dbReference type="EC" id="2.7.13.3" evidence="2"/>
<accession>A0A419SMM8</accession>
<evidence type="ECO:0000259" key="11">
    <source>
        <dbReference type="PROSITE" id="PS50113"/>
    </source>
</evidence>
<dbReference type="Proteomes" id="UP000284219">
    <property type="component" value="Unassembled WGS sequence"/>
</dbReference>
<evidence type="ECO:0000259" key="10">
    <source>
        <dbReference type="PROSITE" id="PS50109"/>
    </source>
</evidence>
<organism evidence="12 13">
    <name type="scientific">Ammoniphilus oxalaticus</name>
    <dbReference type="NCBI Taxonomy" id="66863"/>
    <lineage>
        <taxon>Bacteria</taxon>
        <taxon>Bacillati</taxon>
        <taxon>Bacillota</taxon>
        <taxon>Bacilli</taxon>
        <taxon>Bacillales</taxon>
        <taxon>Paenibacillaceae</taxon>
        <taxon>Aneurinibacillus group</taxon>
        <taxon>Ammoniphilus</taxon>
    </lineage>
</organism>
<dbReference type="InterPro" id="IPR035965">
    <property type="entry name" value="PAS-like_dom_sf"/>
</dbReference>
<keyword evidence="6" id="KW-0418">Kinase</keyword>
<dbReference type="InterPro" id="IPR036097">
    <property type="entry name" value="HisK_dim/P_sf"/>
</dbReference>
<dbReference type="Gene3D" id="3.30.565.10">
    <property type="entry name" value="Histidine kinase-like ATPase, C-terminal domain"/>
    <property type="match status" value="1"/>
</dbReference>
<dbReference type="InterPro" id="IPR000014">
    <property type="entry name" value="PAS"/>
</dbReference>
<proteinExistence type="predicted"/>
<dbReference type="PROSITE" id="PS50113">
    <property type="entry name" value="PAC"/>
    <property type="match status" value="1"/>
</dbReference>
<dbReference type="PRINTS" id="PR00344">
    <property type="entry name" value="BCTRLSENSOR"/>
</dbReference>